<dbReference type="GO" id="GO:0003677">
    <property type="term" value="F:DNA binding"/>
    <property type="evidence" value="ECO:0007669"/>
    <property type="project" value="UniProtKB-KW"/>
</dbReference>
<name>A0A1Q9AGQ3_9HYPH</name>
<dbReference type="SMART" id="SM00345">
    <property type="entry name" value="HTH_GNTR"/>
    <property type="match status" value="1"/>
</dbReference>
<dbReference type="PANTHER" id="PTHR43537">
    <property type="entry name" value="TRANSCRIPTIONAL REGULATOR, GNTR FAMILY"/>
    <property type="match status" value="1"/>
</dbReference>
<dbReference type="InterPro" id="IPR000524">
    <property type="entry name" value="Tscrpt_reg_HTH_GntR"/>
</dbReference>
<evidence type="ECO:0000256" key="2">
    <source>
        <dbReference type="ARBA" id="ARBA00023125"/>
    </source>
</evidence>
<keyword evidence="2" id="KW-0238">DNA-binding</keyword>
<evidence type="ECO:0000313" key="5">
    <source>
        <dbReference type="EMBL" id="OLP54362.1"/>
    </source>
</evidence>
<dbReference type="PROSITE" id="PS50949">
    <property type="entry name" value="HTH_GNTR"/>
    <property type="match status" value="1"/>
</dbReference>
<evidence type="ECO:0000256" key="1">
    <source>
        <dbReference type="ARBA" id="ARBA00023015"/>
    </source>
</evidence>
<dbReference type="InterPro" id="IPR036388">
    <property type="entry name" value="WH-like_DNA-bd_sf"/>
</dbReference>
<organism evidence="5 6">
    <name type="scientific">Xaviernesmea rhizosphaerae</name>
    <dbReference type="NCBI Taxonomy" id="1672749"/>
    <lineage>
        <taxon>Bacteria</taxon>
        <taxon>Pseudomonadati</taxon>
        <taxon>Pseudomonadota</taxon>
        <taxon>Alphaproteobacteria</taxon>
        <taxon>Hyphomicrobiales</taxon>
        <taxon>Rhizobiaceae</taxon>
        <taxon>Rhizobium/Agrobacterium group</taxon>
        <taxon>Xaviernesmea</taxon>
    </lineage>
</organism>
<keyword evidence="3" id="KW-0804">Transcription</keyword>
<dbReference type="Pfam" id="PF07729">
    <property type="entry name" value="FCD"/>
    <property type="match status" value="1"/>
</dbReference>
<evidence type="ECO:0000313" key="6">
    <source>
        <dbReference type="Proteomes" id="UP000186143"/>
    </source>
</evidence>
<evidence type="ECO:0000259" key="4">
    <source>
        <dbReference type="PROSITE" id="PS50949"/>
    </source>
</evidence>
<dbReference type="Gene3D" id="1.20.120.530">
    <property type="entry name" value="GntR ligand-binding domain-like"/>
    <property type="match status" value="1"/>
</dbReference>
<dbReference type="Pfam" id="PF00392">
    <property type="entry name" value="GntR"/>
    <property type="match status" value="1"/>
</dbReference>
<dbReference type="SUPFAM" id="SSF46785">
    <property type="entry name" value="Winged helix' DNA-binding domain"/>
    <property type="match status" value="1"/>
</dbReference>
<proteinExistence type="predicted"/>
<dbReference type="InterPro" id="IPR036390">
    <property type="entry name" value="WH_DNA-bd_sf"/>
</dbReference>
<protein>
    <submittedName>
        <fullName evidence="5">AsnC family transcriptional regulator</fullName>
    </submittedName>
</protein>
<dbReference type="PANTHER" id="PTHR43537:SF53">
    <property type="entry name" value="HTH-TYPE TRANSCRIPTIONAL REPRESSOR NANR"/>
    <property type="match status" value="1"/>
</dbReference>
<comment type="caution">
    <text evidence="5">The sequence shown here is derived from an EMBL/GenBank/DDBJ whole genome shotgun (WGS) entry which is preliminary data.</text>
</comment>
<evidence type="ECO:0000256" key="3">
    <source>
        <dbReference type="ARBA" id="ARBA00023163"/>
    </source>
</evidence>
<accession>A0A1Q9AGQ3</accession>
<dbReference type="PRINTS" id="PR00035">
    <property type="entry name" value="HTHGNTR"/>
</dbReference>
<dbReference type="SUPFAM" id="SSF48008">
    <property type="entry name" value="GntR ligand-binding domain-like"/>
    <property type="match status" value="1"/>
</dbReference>
<dbReference type="AlphaFoldDB" id="A0A1Q9AGQ3"/>
<keyword evidence="1" id="KW-0805">Transcription regulation</keyword>
<dbReference type="InterPro" id="IPR011711">
    <property type="entry name" value="GntR_C"/>
</dbReference>
<dbReference type="EMBL" id="MKIO01000035">
    <property type="protein sequence ID" value="OLP54362.1"/>
    <property type="molecule type" value="Genomic_DNA"/>
</dbReference>
<dbReference type="CDD" id="cd07377">
    <property type="entry name" value="WHTH_GntR"/>
    <property type="match status" value="1"/>
</dbReference>
<sequence>MTAGELTRTRGSGTQSVYAALRNEILSMVLGPGSPLDEVRLSERFGMSRTPIREALVKLAADGLVTTLPNRNTIVAPIDFAELPTYFEALTLMYRVTTRAAASRGNAQVMEEILAQQRAFAEAVTARDAYAMIEANREFHVAIARLGGNPYYTTFFARLLDEGRRILRLYYQTFDDRLPRQYVEEHEQMIAAIAAGDVEEADRLATAHAAQIVRQIQDYVARHMNRAVEMPGL</sequence>
<dbReference type="STRING" id="1672749.BJF92_19155"/>
<dbReference type="GO" id="GO:0003700">
    <property type="term" value="F:DNA-binding transcription factor activity"/>
    <property type="evidence" value="ECO:0007669"/>
    <property type="project" value="InterPro"/>
</dbReference>
<dbReference type="SMART" id="SM00895">
    <property type="entry name" value="FCD"/>
    <property type="match status" value="1"/>
</dbReference>
<dbReference type="InterPro" id="IPR008920">
    <property type="entry name" value="TF_FadR/GntR_C"/>
</dbReference>
<dbReference type="RefSeq" id="WP_075635847.1">
    <property type="nucleotide sequence ID" value="NZ_MKIO01000035.1"/>
</dbReference>
<reference evidence="5 6" key="1">
    <citation type="submission" date="2016-09" db="EMBL/GenBank/DDBJ databases">
        <title>Rhizobium sp. nov., a novel species isolated from the rice rhizosphere.</title>
        <authorList>
            <person name="Zhao J."/>
            <person name="Zhang X."/>
        </authorList>
    </citation>
    <scope>NUCLEOTIDE SEQUENCE [LARGE SCALE GENOMIC DNA]</scope>
    <source>
        <strain evidence="5 6">MH17</strain>
    </source>
</reference>
<gene>
    <name evidence="5" type="ORF">BJF92_19155</name>
</gene>
<dbReference type="Gene3D" id="1.10.10.10">
    <property type="entry name" value="Winged helix-like DNA-binding domain superfamily/Winged helix DNA-binding domain"/>
    <property type="match status" value="1"/>
</dbReference>
<feature type="domain" description="HTH gntR-type" evidence="4">
    <location>
        <begin position="11"/>
        <end position="78"/>
    </location>
</feature>
<dbReference type="Proteomes" id="UP000186143">
    <property type="component" value="Unassembled WGS sequence"/>
</dbReference>